<dbReference type="InterPro" id="IPR058912">
    <property type="entry name" value="HTH_animal"/>
</dbReference>
<dbReference type="Pfam" id="PF26215">
    <property type="entry name" value="HTH_animal"/>
    <property type="match status" value="1"/>
</dbReference>
<reference evidence="2" key="1">
    <citation type="journal article" date="2014" name="Nat. Genet.">
        <title>Genome and transcriptome of the porcine whipworm Trichuris suis.</title>
        <authorList>
            <person name="Jex A.R."/>
            <person name="Nejsum P."/>
            <person name="Schwarz E.M."/>
            <person name="Hu L."/>
            <person name="Young N.D."/>
            <person name="Hall R.S."/>
            <person name="Korhonen P.K."/>
            <person name="Liao S."/>
            <person name="Thamsborg S."/>
            <person name="Xia J."/>
            <person name="Xu P."/>
            <person name="Wang S."/>
            <person name="Scheerlinck J.P."/>
            <person name="Hofmann A."/>
            <person name="Sternberg P.W."/>
            <person name="Wang J."/>
            <person name="Gasser R.B."/>
        </authorList>
    </citation>
    <scope>NUCLEOTIDE SEQUENCE [LARGE SCALE GENOMIC DNA]</scope>
    <source>
        <strain evidence="2">DCEP-RM93F</strain>
    </source>
</reference>
<dbReference type="EMBL" id="KL367557">
    <property type="protein sequence ID" value="KFD64316.1"/>
    <property type="molecule type" value="Genomic_DNA"/>
</dbReference>
<name>A0A085N4C0_9BILA</name>
<feature type="domain" description="Helix-turn-helix" evidence="1">
    <location>
        <begin position="59"/>
        <end position="103"/>
    </location>
</feature>
<evidence type="ECO:0000259" key="1">
    <source>
        <dbReference type="Pfam" id="PF26215"/>
    </source>
</evidence>
<protein>
    <recommendedName>
        <fullName evidence="1">Helix-turn-helix domain-containing protein</fullName>
    </recommendedName>
</protein>
<dbReference type="PANTHER" id="PTHR21301">
    <property type="entry name" value="REVERSE TRANSCRIPTASE"/>
    <property type="match status" value="1"/>
</dbReference>
<dbReference type="Proteomes" id="UP000030758">
    <property type="component" value="Unassembled WGS sequence"/>
</dbReference>
<gene>
    <name evidence="2" type="ORF">M514_09845</name>
</gene>
<organism evidence="2">
    <name type="scientific">Trichuris suis</name>
    <name type="common">pig whipworm</name>
    <dbReference type="NCBI Taxonomy" id="68888"/>
    <lineage>
        <taxon>Eukaryota</taxon>
        <taxon>Metazoa</taxon>
        <taxon>Ecdysozoa</taxon>
        <taxon>Nematoda</taxon>
        <taxon>Enoplea</taxon>
        <taxon>Dorylaimia</taxon>
        <taxon>Trichinellida</taxon>
        <taxon>Trichuridae</taxon>
        <taxon>Trichuris</taxon>
    </lineage>
</organism>
<sequence length="201" mass="23303">MIAVIREVEDCTLRACGKEEAFLNYLNSLFPNTISFTIEKEMSGQLKTTVYRRPTHSNRYLHFSSHHPRAVMKAIIRGMVKRAIDLCEPEFFREELHHIYNTVIKSLGLFTLLPGICQHTKGLPSAAYSADQETPSTTFSESILTSDTWAQIKRRSIMRCGTRRTMLDSYFSEFMWRRRLQPGVDVLENILHEIAAYWPPE</sequence>
<proteinExistence type="predicted"/>
<accession>A0A085N4C0</accession>
<dbReference type="PANTHER" id="PTHR21301:SF10">
    <property type="entry name" value="REVERSE TRANSCRIPTASE DOMAIN-CONTAINING PROTEIN"/>
    <property type="match status" value="1"/>
</dbReference>
<evidence type="ECO:0000313" key="2">
    <source>
        <dbReference type="EMBL" id="KFD64316.1"/>
    </source>
</evidence>
<dbReference type="AlphaFoldDB" id="A0A085N4C0"/>